<keyword evidence="1" id="KW-1133">Transmembrane helix</keyword>
<dbReference type="EMBL" id="PNJD01000358">
    <property type="protein sequence ID" value="PMP95024.1"/>
    <property type="molecule type" value="Genomic_DNA"/>
</dbReference>
<accession>A0A2N7Q9N2</accession>
<evidence type="ECO:0000313" key="3">
    <source>
        <dbReference type="EMBL" id="PMP95024.1"/>
    </source>
</evidence>
<evidence type="ECO:0000313" key="2">
    <source>
        <dbReference type="EMBL" id="PMP67493.1"/>
    </source>
</evidence>
<evidence type="ECO:0000313" key="5">
    <source>
        <dbReference type="Proteomes" id="UP000235619"/>
    </source>
</evidence>
<comment type="caution">
    <text evidence="3">The sequence shown here is derived from an EMBL/GenBank/DDBJ whole genome shotgun (WGS) entry which is preliminary data.</text>
</comment>
<dbReference type="Proteomes" id="UP000235460">
    <property type="component" value="Unassembled WGS sequence"/>
</dbReference>
<protein>
    <submittedName>
        <fullName evidence="3">Uncharacterized protein</fullName>
    </submittedName>
</protein>
<keyword evidence="1" id="KW-0812">Transmembrane</keyword>
<feature type="transmembrane region" description="Helical" evidence="1">
    <location>
        <begin position="54"/>
        <end position="75"/>
    </location>
</feature>
<reference evidence="4 5" key="1">
    <citation type="submission" date="2018-01" db="EMBL/GenBank/DDBJ databases">
        <title>Metagenomic assembled genomes from two thermal pools in the Uzon Caldera, Kamchatka, Russia.</title>
        <authorList>
            <person name="Wilkins L."/>
            <person name="Ettinger C."/>
        </authorList>
    </citation>
    <scope>NUCLEOTIDE SEQUENCE [LARGE SCALE GENOMIC DNA]</scope>
    <source>
        <strain evidence="3">ARK-04</strain>
        <strain evidence="2">ZAV-08</strain>
    </source>
</reference>
<dbReference type="Proteomes" id="UP000235619">
    <property type="component" value="Unassembled WGS sequence"/>
</dbReference>
<evidence type="ECO:0000313" key="4">
    <source>
        <dbReference type="Proteomes" id="UP000235460"/>
    </source>
</evidence>
<proteinExistence type="predicted"/>
<sequence length="78" mass="9137">MHQPKLLLLDEPTGRIFFPTEKFPSFIKPVIEILLLTITSHTLRNIAVYKTFRISYLIILFFIALVSFFNGSLFYKRG</sequence>
<name>A0A2N7Q9N2_9BACT</name>
<keyword evidence="1" id="KW-0472">Membrane</keyword>
<dbReference type="EMBL" id="PNIK01000047">
    <property type="protein sequence ID" value="PMP67493.1"/>
    <property type="molecule type" value="Genomic_DNA"/>
</dbReference>
<dbReference type="AlphaFoldDB" id="A0A2N7Q9N2"/>
<organism evidence="3 5">
    <name type="scientific">Thermodesulfobacterium geofontis</name>
    <dbReference type="NCBI Taxonomy" id="1295609"/>
    <lineage>
        <taxon>Bacteria</taxon>
        <taxon>Pseudomonadati</taxon>
        <taxon>Thermodesulfobacteriota</taxon>
        <taxon>Thermodesulfobacteria</taxon>
        <taxon>Thermodesulfobacteriales</taxon>
        <taxon>Thermodesulfobacteriaceae</taxon>
        <taxon>Thermodesulfobacterium</taxon>
    </lineage>
</organism>
<evidence type="ECO:0000256" key="1">
    <source>
        <dbReference type="SAM" id="Phobius"/>
    </source>
</evidence>
<gene>
    <name evidence="3" type="ORF">C0169_05840</name>
    <name evidence="2" type="ORF">C0190_03115</name>
</gene>